<proteinExistence type="predicted"/>
<gene>
    <name evidence="1" type="ORF">PACLA_8A041130</name>
</gene>
<sequence length="284" mass="31743">MSNFQLFSKKGNGKRCLSHVGTRLQSNEKDKIFATEAKRLSNETKDEEKSMSNKSLDVYLDIDSSLKGWTEYSVFPYKKHFNSKGSNISSIYCEVLSNGNCHECQTTERKLTNVQSSLARFPNLETGGYLLFQSLSEKQKIPERTAYSALSFVSAPAAPDSGYSSSESSGSLRRRVRAASAVLSDFNRKAFGSFRLNSQARPSSSKTVHFENISRTHARASSSRASTRKISPMSQEGWSEKQIEAWKLLAPTPPQIEVSQMNVSMYTPKELPGIKLFDESLFVI</sequence>
<accession>A0A6S7FM51</accession>
<dbReference type="EMBL" id="CACRXK020000300">
    <property type="protein sequence ID" value="CAB3980538.1"/>
    <property type="molecule type" value="Genomic_DNA"/>
</dbReference>
<dbReference type="OrthoDB" id="5963864at2759"/>
<protein>
    <submittedName>
        <fullName evidence="1">Uncharacterized protein</fullName>
    </submittedName>
</protein>
<keyword evidence="2" id="KW-1185">Reference proteome</keyword>
<comment type="caution">
    <text evidence="1">The sequence shown here is derived from an EMBL/GenBank/DDBJ whole genome shotgun (WGS) entry which is preliminary data.</text>
</comment>
<evidence type="ECO:0000313" key="2">
    <source>
        <dbReference type="Proteomes" id="UP001152795"/>
    </source>
</evidence>
<evidence type="ECO:0000313" key="1">
    <source>
        <dbReference type="EMBL" id="CAB3980538.1"/>
    </source>
</evidence>
<dbReference type="Proteomes" id="UP001152795">
    <property type="component" value="Unassembled WGS sequence"/>
</dbReference>
<dbReference type="AlphaFoldDB" id="A0A6S7FM51"/>
<reference evidence="1" key="1">
    <citation type="submission" date="2020-04" db="EMBL/GenBank/DDBJ databases">
        <authorList>
            <person name="Alioto T."/>
            <person name="Alioto T."/>
            <person name="Gomez Garrido J."/>
        </authorList>
    </citation>
    <scope>NUCLEOTIDE SEQUENCE</scope>
    <source>
        <strain evidence="1">A484AB</strain>
    </source>
</reference>
<name>A0A6S7FM51_PARCT</name>
<organism evidence="1 2">
    <name type="scientific">Paramuricea clavata</name>
    <name type="common">Red gorgonian</name>
    <name type="synonym">Violescent sea-whip</name>
    <dbReference type="NCBI Taxonomy" id="317549"/>
    <lineage>
        <taxon>Eukaryota</taxon>
        <taxon>Metazoa</taxon>
        <taxon>Cnidaria</taxon>
        <taxon>Anthozoa</taxon>
        <taxon>Octocorallia</taxon>
        <taxon>Malacalcyonacea</taxon>
        <taxon>Plexauridae</taxon>
        <taxon>Paramuricea</taxon>
    </lineage>
</organism>